<protein>
    <submittedName>
        <fullName evidence="1">Uncharacterized protein</fullName>
    </submittedName>
</protein>
<name>A0A8S1HYJ0_9PELO</name>
<comment type="caution">
    <text evidence="1">The sequence shown here is derived from an EMBL/GenBank/DDBJ whole genome shotgun (WGS) entry which is preliminary data.</text>
</comment>
<organism evidence="1 2">
    <name type="scientific">Caenorhabditis auriculariae</name>
    <dbReference type="NCBI Taxonomy" id="2777116"/>
    <lineage>
        <taxon>Eukaryota</taxon>
        <taxon>Metazoa</taxon>
        <taxon>Ecdysozoa</taxon>
        <taxon>Nematoda</taxon>
        <taxon>Chromadorea</taxon>
        <taxon>Rhabditida</taxon>
        <taxon>Rhabditina</taxon>
        <taxon>Rhabditomorpha</taxon>
        <taxon>Rhabditoidea</taxon>
        <taxon>Rhabditidae</taxon>
        <taxon>Peloderinae</taxon>
        <taxon>Caenorhabditis</taxon>
    </lineage>
</organism>
<feature type="non-terminal residue" evidence="1">
    <location>
        <position position="177"/>
    </location>
</feature>
<evidence type="ECO:0000313" key="1">
    <source>
        <dbReference type="EMBL" id="CAD6198253.1"/>
    </source>
</evidence>
<sequence>MVSSSDDEDFSDVEGRLFLDLRRATVYRTNSGIPLGQRDLPAPPSQRQRTRYVRLEELDRFFGIVHDILSGQLYQSIPAYREIIPREEFVVVSQSFFSERINRVTSSRVEGAVDAGTPLIKVLADVINSYGEVVTHDGALQMIVERESSASWQQAVRRVNDDMMNDYDTFTNACERC</sequence>
<proteinExistence type="predicted"/>
<reference evidence="1" key="1">
    <citation type="submission" date="2020-10" db="EMBL/GenBank/DDBJ databases">
        <authorList>
            <person name="Kikuchi T."/>
        </authorList>
    </citation>
    <scope>NUCLEOTIDE SEQUENCE</scope>
    <source>
        <strain evidence="1">NKZ352</strain>
    </source>
</reference>
<evidence type="ECO:0000313" key="2">
    <source>
        <dbReference type="Proteomes" id="UP000835052"/>
    </source>
</evidence>
<dbReference type="EMBL" id="CAJGYM010000119">
    <property type="protein sequence ID" value="CAD6198253.1"/>
    <property type="molecule type" value="Genomic_DNA"/>
</dbReference>
<dbReference type="Proteomes" id="UP000835052">
    <property type="component" value="Unassembled WGS sequence"/>
</dbReference>
<dbReference type="AlphaFoldDB" id="A0A8S1HYJ0"/>
<keyword evidence="2" id="KW-1185">Reference proteome</keyword>
<accession>A0A8S1HYJ0</accession>
<gene>
    <name evidence="1" type="ORF">CAUJ_LOCUS14159</name>
</gene>